<dbReference type="OrthoDB" id="5526466at2"/>
<protein>
    <submittedName>
        <fullName evidence="2">Exported protein</fullName>
    </submittedName>
</protein>
<dbReference type="InterPro" id="IPR003795">
    <property type="entry name" value="DUF192"/>
</dbReference>
<dbReference type="GeneID" id="56589131"/>
<accession>A0A157SS95</accession>
<dbReference type="PATRIC" id="fig|123899.6.peg.3635"/>
<dbReference type="PANTHER" id="PTHR37953:SF1">
    <property type="entry name" value="UPF0127 PROTEIN MJ1496"/>
    <property type="match status" value="1"/>
</dbReference>
<reference evidence="2 3" key="1">
    <citation type="submission" date="2016-04" db="EMBL/GenBank/DDBJ databases">
        <authorList>
            <consortium name="Pathogen Informatics"/>
        </authorList>
    </citation>
    <scope>NUCLEOTIDE SEQUENCE [LARGE SCALE GENOMIC DNA]</scope>
    <source>
        <strain evidence="2 3">H044680328</strain>
    </source>
</reference>
<name>A0A157SS95_9BORD</name>
<dbReference type="KEGG" id="btrm:SAMEA390648703634"/>
<dbReference type="EMBL" id="LT546645">
    <property type="protein sequence ID" value="SAI73350.1"/>
    <property type="molecule type" value="Genomic_DNA"/>
</dbReference>
<dbReference type="AlphaFoldDB" id="A0A157SS95"/>
<dbReference type="eggNOG" id="COG1430">
    <property type="taxonomic scope" value="Bacteria"/>
</dbReference>
<dbReference type="Proteomes" id="UP000076825">
    <property type="component" value="Chromosome 1"/>
</dbReference>
<evidence type="ECO:0000313" key="3">
    <source>
        <dbReference type="Proteomes" id="UP000076825"/>
    </source>
</evidence>
<keyword evidence="3" id="KW-1185">Reference proteome</keyword>
<gene>
    <name evidence="2" type="ORF">SAMEA3906487_03634</name>
</gene>
<feature type="chain" id="PRO_5009816872" evidence="1">
    <location>
        <begin position="27"/>
        <end position="150"/>
    </location>
</feature>
<dbReference type="Pfam" id="PF02643">
    <property type="entry name" value="DUF192"/>
    <property type="match status" value="1"/>
</dbReference>
<sequence length="150" mass="16641">MPKLSALFLPLAWTLSLSLGPLPAHAQPAQDPLPVTQLSAGIHVIQAEMADTDERRRIGLMGRRELPGNNGMLFIFEQPDRQCFWMRNTLLPLSIAFIADDGSITNIEDMAPQTEDPHCSRKPVRYALEMYQGWFAERGITAGAKVDGLP</sequence>
<feature type="signal peptide" evidence="1">
    <location>
        <begin position="1"/>
        <end position="26"/>
    </location>
</feature>
<dbReference type="InterPro" id="IPR038695">
    <property type="entry name" value="Saro_0823-like_sf"/>
</dbReference>
<proteinExistence type="predicted"/>
<organism evidence="2 3">
    <name type="scientific">Bordetella trematum</name>
    <dbReference type="NCBI Taxonomy" id="123899"/>
    <lineage>
        <taxon>Bacteria</taxon>
        <taxon>Pseudomonadati</taxon>
        <taxon>Pseudomonadota</taxon>
        <taxon>Betaproteobacteria</taxon>
        <taxon>Burkholderiales</taxon>
        <taxon>Alcaligenaceae</taxon>
        <taxon>Bordetella</taxon>
    </lineage>
</organism>
<dbReference type="PANTHER" id="PTHR37953">
    <property type="entry name" value="UPF0127 PROTEIN MJ1496"/>
    <property type="match status" value="1"/>
</dbReference>
<keyword evidence="1" id="KW-0732">Signal</keyword>
<evidence type="ECO:0000256" key="1">
    <source>
        <dbReference type="SAM" id="SignalP"/>
    </source>
</evidence>
<dbReference type="RefSeq" id="WP_063492350.1">
    <property type="nucleotide sequence ID" value="NZ_CP016340.1"/>
</dbReference>
<evidence type="ECO:0000313" key="2">
    <source>
        <dbReference type="EMBL" id="SAI73350.1"/>
    </source>
</evidence>
<dbReference type="Gene3D" id="2.60.120.1140">
    <property type="entry name" value="Protein of unknown function DUF192"/>
    <property type="match status" value="1"/>
</dbReference>